<protein>
    <submittedName>
        <fullName evidence="2">Uncharacterized protein</fullName>
    </submittedName>
</protein>
<evidence type="ECO:0000256" key="1">
    <source>
        <dbReference type="SAM" id="Phobius"/>
    </source>
</evidence>
<dbReference type="InterPro" id="IPR025050">
    <property type="entry name" value="TraL_transposon"/>
</dbReference>
<name>A0A844GHP5_9FIRM</name>
<sequence length="63" mass="7291">MNIPRIVNAIGYIDDDLITAALEDPPRKRYNLIIKWLSAFACLALVMIIRSVFCNSEEYKCRE</sequence>
<evidence type="ECO:0000313" key="2">
    <source>
        <dbReference type="EMBL" id="MTD61613.1"/>
    </source>
</evidence>
<dbReference type="Pfam" id="PF13150">
    <property type="entry name" value="TraL_transposon"/>
    <property type="match status" value="1"/>
</dbReference>
<organism evidence="2 3">
    <name type="scientific">Blautia luti DSM 14534 = JCM 17040</name>
    <dbReference type="NCBI Taxonomy" id="649762"/>
    <lineage>
        <taxon>Bacteria</taxon>
        <taxon>Bacillati</taxon>
        <taxon>Bacillota</taxon>
        <taxon>Clostridia</taxon>
        <taxon>Lachnospirales</taxon>
        <taxon>Lachnospiraceae</taxon>
        <taxon>Blautia</taxon>
    </lineage>
</organism>
<comment type="caution">
    <text evidence="2">The sequence shown here is derived from an EMBL/GenBank/DDBJ whole genome shotgun (WGS) entry which is preliminary data.</text>
</comment>
<gene>
    <name evidence="2" type="ORF">GKZ57_10150</name>
</gene>
<keyword evidence="1" id="KW-1133">Transmembrane helix</keyword>
<keyword evidence="1" id="KW-0472">Membrane</keyword>
<evidence type="ECO:0000313" key="3">
    <source>
        <dbReference type="Proteomes" id="UP000437824"/>
    </source>
</evidence>
<dbReference type="RefSeq" id="WP_118512010.1">
    <property type="nucleotide sequence ID" value="NZ_WMBC01000007.1"/>
</dbReference>
<proteinExistence type="predicted"/>
<dbReference type="EMBL" id="WMBC01000007">
    <property type="protein sequence ID" value="MTD61613.1"/>
    <property type="molecule type" value="Genomic_DNA"/>
</dbReference>
<reference evidence="2 3" key="1">
    <citation type="submission" date="2019-11" db="EMBL/GenBank/DDBJ databases">
        <title>Draft genome sequence of Blautia luti DSM 14534T, isolated from human stool.</title>
        <authorList>
            <person name="Ortiz R."/>
            <person name="Melis-Arcos F."/>
            <person name="Covarrubias P."/>
            <person name="Cardenas J.P."/>
            <person name="Perez-Donoso J."/>
            <person name="Almonacid D."/>
        </authorList>
    </citation>
    <scope>NUCLEOTIDE SEQUENCE [LARGE SCALE GENOMIC DNA]</scope>
    <source>
        <strain evidence="2 3">DSM 14534</strain>
    </source>
</reference>
<dbReference type="Proteomes" id="UP000437824">
    <property type="component" value="Unassembled WGS sequence"/>
</dbReference>
<feature type="transmembrane region" description="Helical" evidence="1">
    <location>
        <begin position="33"/>
        <end position="53"/>
    </location>
</feature>
<accession>A0A844GHP5</accession>
<dbReference type="AlphaFoldDB" id="A0A844GHP5"/>
<keyword evidence="1" id="KW-0812">Transmembrane</keyword>